<evidence type="ECO:0000313" key="1">
    <source>
        <dbReference type="EMBL" id="KHG22122.1"/>
    </source>
</evidence>
<protein>
    <submittedName>
        <fullName evidence="1">UDP-N-acetylmuramate--L-alanine ligase</fullName>
    </submittedName>
</protein>
<name>A0A0B0PBD5_GOSAR</name>
<dbReference type="Proteomes" id="UP000032142">
    <property type="component" value="Unassembled WGS sequence"/>
</dbReference>
<reference evidence="2" key="1">
    <citation type="submission" date="2014-09" db="EMBL/GenBank/DDBJ databases">
        <authorList>
            <person name="Mudge J."/>
            <person name="Ramaraj T."/>
            <person name="Lindquist I.E."/>
            <person name="Bharti A.K."/>
            <person name="Sundararajan A."/>
            <person name="Cameron C.T."/>
            <person name="Woodward J.E."/>
            <person name="May G.D."/>
            <person name="Brubaker C."/>
            <person name="Broadhvest J."/>
            <person name="Wilkins T.A."/>
        </authorList>
    </citation>
    <scope>NUCLEOTIDE SEQUENCE</scope>
    <source>
        <strain evidence="2">cv. AKA8401</strain>
    </source>
</reference>
<proteinExistence type="predicted"/>
<dbReference type="GO" id="GO:0016874">
    <property type="term" value="F:ligase activity"/>
    <property type="evidence" value="ECO:0007669"/>
    <property type="project" value="UniProtKB-KW"/>
</dbReference>
<accession>A0A0B0PBD5</accession>
<evidence type="ECO:0000313" key="2">
    <source>
        <dbReference type="Proteomes" id="UP000032142"/>
    </source>
</evidence>
<dbReference type="AlphaFoldDB" id="A0A0B0PBD5"/>
<keyword evidence="2" id="KW-1185">Reference proteome</keyword>
<dbReference type="EMBL" id="KN420706">
    <property type="protein sequence ID" value="KHG22122.1"/>
    <property type="molecule type" value="Genomic_DNA"/>
</dbReference>
<keyword evidence="1" id="KW-0436">Ligase</keyword>
<organism evidence="1 2">
    <name type="scientific">Gossypium arboreum</name>
    <name type="common">Tree cotton</name>
    <name type="synonym">Gossypium nanking</name>
    <dbReference type="NCBI Taxonomy" id="29729"/>
    <lineage>
        <taxon>Eukaryota</taxon>
        <taxon>Viridiplantae</taxon>
        <taxon>Streptophyta</taxon>
        <taxon>Embryophyta</taxon>
        <taxon>Tracheophyta</taxon>
        <taxon>Spermatophyta</taxon>
        <taxon>Magnoliopsida</taxon>
        <taxon>eudicotyledons</taxon>
        <taxon>Gunneridae</taxon>
        <taxon>Pentapetalae</taxon>
        <taxon>rosids</taxon>
        <taxon>malvids</taxon>
        <taxon>Malvales</taxon>
        <taxon>Malvaceae</taxon>
        <taxon>Malvoideae</taxon>
        <taxon>Gossypium</taxon>
    </lineage>
</organism>
<gene>
    <name evidence="1" type="ORF">F383_27114</name>
</gene>
<sequence>MLMRAPLPTRHNIPSAISSRALQMLLQVKEGDIQTNKNSDVFLKPQGCIMINEFSQKIPKLFGHSLSHQT</sequence>